<dbReference type="PANTHER" id="PTHR37947:SF1">
    <property type="entry name" value="BLL2462 PROTEIN"/>
    <property type="match status" value="1"/>
</dbReference>
<dbReference type="PANTHER" id="PTHR37947">
    <property type="entry name" value="BLL2462 PROTEIN"/>
    <property type="match status" value="1"/>
</dbReference>
<dbReference type="Proteomes" id="UP000007364">
    <property type="component" value="Unassembled WGS sequence"/>
</dbReference>
<dbReference type="eggNOG" id="COG2304">
    <property type="taxonomic scope" value="Bacteria"/>
</dbReference>
<evidence type="ECO:0008006" key="4">
    <source>
        <dbReference type="Google" id="ProtNLM"/>
    </source>
</evidence>
<keyword evidence="3" id="KW-1185">Reference proteome</keyword>
<dbReference type="STRING" id="555500.I215_03705"/>
<keyword evidence="1" id="KW-0812">Transmembrane</keyword>
<evidence type="ECO:0000256" key="1">
    <source>
        <dbReference type="SAM" id="Phobius"/>
    </source>
</evidence>
<dbReference type="AlphaFoldDB" id="K2P4Q4"/>
<dbReference type="PATRIC" id="fig|555500.3.peg.769"/>
<comment type="caution">
    <text evidence="2">The sequence shown here is derived from an EMBL/GenBank/DDBJ whole genome shotgun (WGS) entry which is preliminary data.</text>
</comment>
<dbReference type="RefSeq" id="WP_008990614.1">
    <property type="nucleotide sequence ID" value="NZ_AMSG01000003.1"/>
</dbReference>
<evidence type="ECO:0000313" key="3">
    <source>
        <dbReference type="Proteomes" id="UP000007364"/>
    </source>
</evidence>
<dbReference type="InterPro" id="IPR036465">
    <property type="entry name" value="vWFA_dom_sf"/>
</dbReference>
<reference evidence="2 3" key="1">
    <citation type="journal article" date="2012" name="J. Bacteriol.">
        <title>Genome Sequence of Galbibacter marinum Type Strain ck-I2-15.</title>
        <authorList>
            <person name="Lai Q."/>
            <person name="Li C."/>
            <person name="Shao Z."/>
        </authorList>
    </citation>
    <scope>NUCLEOTIDE SEQUENCE [LARGE SCALE GENOMIC DNA]</scope>
    <source>
        <strain evidence="3">ck-I2-15</strain>
    </source>
</reference>
<name>K2P4Q4_9FLAO</name>
<protein>
    <recommendedName>
        <fullName evidence="4">VWA domain-containing protein</fullName>
    </recommendedName>
</protein>
<dbReference type="SUPFAM" id="SSF53300">
    <property type="entry name" value="vWA-like"/>
    <property type="match status" value="1"/>
</dbReference>
<gene>
    <name evidence="2" type="ORF">I215_03705</name>
</gene>
<evidence type="ECO:0000313" key="2">
    <source>
        <dbReference type="EMBL" id="EKF56018.1"/>
    </source>
</evidence>
<feature type="transmembrane region" description="Helical" evidence="1">
    <location>
        <begin position="35"/>
        <end position="55"/>
    </location>
</feature>
<keyword evidence="1" id="KW-1133">Transmembrane helix</keyword>
<keyword evidence="1" id="KW-0472">Membrane</keyword>
<feature type="transmembrane region" description="Helical" evidence="1">
    <location>
        <begin position="6"/>
        <end position="23"/>
    </location>
</feature>
<sequence>MLEINLTISIVISLVIAFFITLFQYSKYKRKAGIYLWMALFRFLGLFCIILLLIGPEIQRDQTFSEKPRLTLLVDNSSSIAHLGYDSISKHILQELSQDKTLQDRFEIETLVFDQHFIPQDSLQYNGRQTNIYKALQLSLEPNQRKPAAIVLLSDGNQTIGKDFTYALDTDSITAVYPVLMGDSTIALDLNIGRLNTNKYVYHNNKFPVEVFVHYQGEEPLQTNVSIFQGNRLLQREGVKFNSGTAVELLNFEIDANTPGLNSYRAVVESYPREKNTLNNSKSFAVEVIDQKSNIAIISTVVHPDLGALKKSIESNEYRSVKLINPTGDPIKLEEFEMFILYQPNEKFQSIISQLKRDQRNYWLITGEDTQWSFLNRQDLGFLKRPQNQIEEIMPLDNPAFTLFGTEELSFEHMPPLTHQMGTLAIVDKTDVLLHQKVAGVETLEPLLMVFEDPRYKRAILDGEGVWRWRSSTYIDTGSYNLFDSYIGNIIQYLSNTKARKRLEVTHEPYYYENSKPTIKAHYYDKNYRPQSNGQLTIILKDRNSNQNIELPLLNKGRFYEVDLSNLEPSIYDYTVNVSTEDLSQSGHIQILPFEVEKQFVNPNIKKLNQLAEKHHGTLYFADQIQELKFELSSSNLYLPIQRITQNIVPLIHWKWLLALAVLFLSGEWFLRKYNGLI</sequence>
<proteinExistence type="predicted"/>
<organism evidence="2 3">
    <name type="scientific">Galbibacter marinus</name>
    <dbReference type="NCBI Taxonomy" id="555500"/>
    <lineage>
        <taxon>Bacteria</taxon>
        <taxon>Pseudomonadati</taxon>
        <taxon>Bacteroidota</taxon>
        <taxon>Flavobacteriia</taxon>
        <taxon>Flavobacteriales</taxon>
        <taxon>Flavobacteriaceae</taxon>
        <taxon>Galbibacter</taxon>
    </lineage>
</organism>
<accession>K2P4Q4</accession>
<dbReference type="EMBL" id="AMSG01000003">
    <property type="protein sequence ID" value="EKF56018.1"/>
    <property type="molecule type" value="Genomic_DNA"/>
</dbReference>
<dbReference type="OrthoDB" id="9763076at2"/>